<dbReference type="OrthoDB" id="3258892at2759"/>
<feature type="transmembrane region" description="Helical" evidence="5">
    <location>
        <begin position="144"/>
        <end position="164"/>
    </location>
</feature>
<dbReference type="EMBL" id="KN824358">
    <property type="protein sequence ID" value="KIM22324.1"/>
    <property type="molecule type" value="Genomic_DNA"/>
</dbReference>
<feature type="transmembrane region" description="Helical" evidence="5">
    <location>
        <begin position="176"/>
        <end position="194"/>
    </location>
</feature>
<name>A0A0C3AQJ2_SERVB</name>
<dbReference type="AlphaFoldDB" id="A0A0C3AQJ2"/>
<feature type="transmembrane region" description="Helical" evidence="5">
    <location>
        <begin position="265"/>
        <end position="284"/>
    </location>
</feature>
<organism evidence="6 7">
    <name type="scientific">Serendipita vermifera MAFF 305830</name>
    <dbReference type="NCBI Taxonomy" id="933852"/>
    <lineage>
        <taxon>Eukaryota</taxon>
        <taxon>Fungi</taxon>
        <taxon>Dikarya</taxon>
        <taxon>Basidiomycota</taxon>
        <taxon>Agaricomycotina</taxon>
        <taxon>Agaricomycetes</taxon>
        <taxon>Sebacinales</taxon>
        <taxon>Serendipitaceae</taxon>
        <taxon>Serendipita</taxon>
    </lineage>
</organism>
<reference evidence="6 7" key="1">
    <citation type="submission" date="2014-04" db="EMBL/GenBank/DDBJ databases">
        <authorList>
            <consortium name="DOE Joint Genome Institute"/>
            <person name="Kuo A."/>
            <person name="Zuccaro A."/>
            <person name="Kohler A."/>
            <person name="Nagy L.G."/>
            <person name="Floudas D."/>
            <person name="Copeland A."/>
            <person name="Barry K.W."/>
            <person name="Cichocki N."/>
            <person name="Veneault-Fourrey C."/>
            <person name="LaButti K."/>
            <person name="Lindquist E.A."/>
            <person name="Lipzen A."/>
            <person name="Lundell T."/>
            <person name="Morin E."/>
            <person name="Murat C."/>
            <person name="Sun H."/>
            <person name="Tunlid A."/>
            <person name="Henrissat B."/>
            <person name="Grigoriev I.V."/>
            <person name="Hibbett D.S."/>
            <person name="Martin F."/>
            <person name="Nordberg H.P."/>
            <person name="Cantor M.N."/>
            <person name="Hua S.X."/>
        </authorList>
    </citation>
    <scope>NUCLEOTIDE SEQUENCE [LARGE SCALE GENOMIC DNA]</scope>
    <source>
        <strain evidence="6 7">MAFF 305830</strain>
    </source>
</reference>
<evidence type="ECO:0000313" key="6">
    <source>
        <dbReference type="EMBL" id="KIM22324.1"/>
    </source>
</evidence>
<evidence type="ECO:0000256" key="1">
    <source>
        <dbReference type="ARBA" id="ARBA00004141"/>
    </source>
</evidence>
<dbReference type="PANTHER" id="PTHR10924:SF6">
    <property type="entry name" value="SOLUTE CARRIER FAMILY 49 MEMBER A3"/>
    <property type="match status" value="1"/>
</dbReference>
<accession>A0A0C3AQJ2</accession>
<dbReference type="InterPro" id="IPR049680">
    <property type="entry name" value="FLVCR1-2_SLC49-like"/>
</dbReference>
<dbReference type="PANTHER" id="PTHR10924">
    <property type="entry name" value="MAJOR FACILITATOR SUPERFAMILY PROTEIN-RELATED"/>
    <property type="match status" value="1"/>
</dbReference>
<comment type="subcellular location">
    <subcellularLocation>
        <location evidence="1">Membrane</location>
        <topology evidence="1">Multi-pass membrane protein</topology>
    </subcellularLocation>
</comment>
<dbReference type="Proteomes" id="UP000054097">
    <property type="component" value="Unassembled WGS sequence"/>
</dbReference>
<evidence type="ECO:0000256" key="4">
    <source>
        <dbReference type="ARBA" id="ARBA00023136"/>
    </source>
</evidence>
<evidence type="ECO:0008006" key="8">
    <source>
        <dbReference type="Google" id="ProtNLM"/>
    </source>
</evidence>
<dbReference type="SUPFAM" id="SSF103473">
    <property type="entry name" value="MFS general substrate transporter"/>
    <property type="match status" value="1"/>
</dbReference>
<evidence type="ECO:0000256" key="5">
    <source>
        <dbReference type="SAM" id="Phobius"/>
    </source>
</evidence>
<dbReference type="InterPro" id="IPR036259">
    <property type="entry name" value="MFS_trans_sf"/>
</dbReference>
<protein>
    <recommendedName>
        <fullName evidence="8">Major facilitator superfamily (MFS) profile domain-containing protein</fullName>
    </recommendedName>
</protein>
<dbReference type="GO" id="GO:0016020">
    <property type="term" value="C:membrane"/>
    <property type="evidence" value="ECO:0007669"/>
    <property type="project" value="UniProtKB-SubCell"/>
</dbReference>
<feature type="transmembrane region" description="Helical" evidence="5">
    <location>
        <begin position="107"/>
        <end position="132"/>
    </location>
</feature>
<dbReference type="HOGENOM" id="CLU_023132_2_0_1"/>
<feature type="transmembrane region" description="Helical" evidence="5">
    <location>
        <begin position="233"/>
        <end position="253"/>
    </location>
</feature>
<feature type="transmembrane region" description="Helical" evidence="5">
    <location>
        <begin position="28"/>
        <end position="46"/>
    </location>
</feature>
<sequence>MAIAIANPIGSALGQLIPPFIDAGPRSSVLVLAVVTTVCLFLVFLIQDAPPTPPTFAGSRPSPPFKETLLALIGRPRARPTSTSAAAGTESEELLGVTFTNTERIDFAILTLVFGVLVGAISAFSILINQIFAPVGYSDESSGFIGAALLLTGLLAGLITSPIFDRVLTHHLALTIRCVLPPMALAWIGMIFAVRPNNDAGIYVVACLIGIFGFLLLPVGLELGCEITRNADGSAACLWMAGNLWTLIFVLVAEPLRDPNPPHNMRNELILLAAVVSTASLTIIKFTGHQARRALDVDKNKEANNIIAI</sequence>
<keyword evidence="7" id="KW-1185">Reference proteome</keyword>
<keyword evidence="3 5" id="KW-1133">Transmembrane helix</keyword>
<gene>
    <name evidence="6" type="ORF">M408DRAFT_291135</name>
</gene>
<proteinExistence type="predicted"/>
<evidence type="ECO:0000313" key="7">
    <source>
        <dbReference type="Proteomes" id="UP000054097"/>
    </source>
</evidence>
<evidence type="ECO:0000256" key="2">
    <source>
        <dbReference type="ARBA" id="ARBA00022692"/>
    </source>
</evidence>
<dbReference type="Gene3D" id="1.20.1250.20">
    <property type="entry name" value="MFS general substrate transporter like domains"/>
    <property type="match status" value="1"/>
</dbReference>
<feature type="transmembrane region" description="Helical" evidence="5">
    <location>
        <begin position="200"/>
        <end position="221"/>
    </location>
</feature>
<keyword evidence="4 5" id="KW-0472">Membrane</keyword>
<keyword evidence="2 5" id="KW-0812">Transmembrane</keyword>
<evidence type="ECO:0000256" key="3">
    <source>
        <dbReference type="ARBA" id="ARBA00022989"/>
    </source>
</evidence>
<reference evidence="7" key="2">
    <citation type="submission" date="2015-01" db="EMBL/GenBank/DDBJ databases">
        <title>Evolutionary Origins and Diversification of the Mycorrhizal Mutualists.</title>
        <authorList>
            <consortium name="DOE Joint Genome Institute"/>
            <consortium name="Mycorrhizal Genomics Consortium"/>
            <person name="Kohler A."/>
            <person name="Kuo A."/>
            <person name="Nagy L.G."/>
            <person name="Floudas D."/>
            <person name="Copeland A."/>
            <person name="Barry K.W."/>
            <person name="Cichocki N."/>
            <person name="Veneault-Fourrey C."/>
            <person name="LaButti K."/>
            <person name="Lindquist E.A."/>
            <person name="Lipzen A."/>
            <person name="Lundell T."/>
            <person name="Morin E."/>
            <person name="Murat C."/>
            <person name="Riley R."/>
            <person name="Ohm R."/>
            <person name="Sun H."/>
            <person name="Tunlid A."/>
            <person name="Henrissat B."/>
            <person name="Grigoriev I.V."/>
            <person name="Hibbett D.S."/>
            <person name="Martin F."/>
        </authorList>
    </citation>
    <scope>NUCLEOTIDE SEQUENCE [LARGE SCALE GENOMIC DNA]</scope>
    <source>
        <strain evidence="7">MAFF 305830</strain>
    </source>
</reference>